<accession>A0A4D4LMN5</accession>
<dbReference type="Pfam" id="PF18369">
    <property type="entry name" value="PKS_DE"/>
    <property type="match status" value="1"/>
</dbReference>
<dbReference type="FunFam" id="1.10.1200.10:FF:000007">
    <property type="entry name" value="Probable polyketide synthase pks17"/>
    <property type="match status" value="1"/>
</dbReference>
<evidence type="ECO:0000256" key="1">
    <source>
        <dbReference type="ARBA" id="ARBA00022450"/>
    </source>
</evidence>
<dbReference type="CDD" id="cd08952">
    <property type="entry name" value="KR_1_SDR_x"/>
    <property type="match status" value="1"/>
</dbReference>
<keyword evidence="2" id="KW-0597">Phosphoprotein</keyword>
<dbReference type="InterPro" id="IPR041618">
    <property type="entry name" value="PKS_DE"/>
</dbReference>
<dbReference type="GO" id="GO:0033068">
    <property type="term" value="P:macrolide biosynthetic process"/>
    <property type="evidence" value="ECO:0007669"/>
    <property type="project" value="UniProtKB-ARBA"/>
</dbReference>
<dbReference type="Pfam" id="PF00109">
    <property type="entry name" value="ketoacyl-synt"/>
    <property type="match status" value="1"/>
</dbReference>
<dbReference type="InterPro" id="IPR057326">
    <property type="entry name" value="KR_dom"/>
</dbReference>
<evidence type="ECO:0000256" key="4">
    <source>
        <dbReference type="ARBA" id="ARBA00023194"/>
    </source>
</evidence>
<dbReference type="Gene3D" id="3.40.47.10">
    <property type="match status" value="1"/>
</dbReference>
<evidence type="ECO:0000313" key="10">
    <source>
        <dbReference type="EMBL" id="GDY59333.1"/>
    </source>
</evidence>
<evidence type="ECO:0000256" key="5">
    <source>
        <dbReference type="ARBA" id="ARBA00023268"/>
    </source>
</evidence>
<dbReference type="Pfam" id="PF16197">
    <property type="entry name" value="KAsynt_C_assoc"/>
    <property type="match status" value="1"/>
</dbReference>
<proteinExistence type="predicted"/>
<dbReference type="SMART" id="SM00827">
    <property type="entry name" value="PKS_AT"/>
    <property type="match status" value="1"/>
</dbReference>
<keyword evidence="11" id="KW-1185">Reference proteome</keyword>
<dbReference type="GO" id="GO:0004312">
    <property type="term" value="F:fatty acid synthase activity"/>
    <property type="evidence" value="ECO:0007669"/>
    <property type="project" value="TreeGrafter"/>
</dbReference>
<dbReference type="Gene3D" id="3.40.366.10">
    <property type="entry name" value="Malonyl-Coenzyme A Acyl Carrier Protein, domain 2"/>
    <property type="match status" value="1"/>
</dbReference>
<dbReference type="Proteomes" id="UP000301309">
    <property type="component" value="Unassembled WGS sequence"/>
</dbReference>
<name>A0A4D4LMN5_STRVO</name>
<evidence type="ECO:0000256" key="3">
    <source>
        <dbReference type="ARBA" id="ARBA00022679"/>
    </source>
</evidence>
<dbReference type="FunFam" id="3.40.366.10:FF:000002">
    <property type="entry name" value="Probable polyketide synthase 2"/>
    <property type="match status" value="1"/>
</dbReference>
<evidence type="ECO:0000256" key="7">
    <source>
        <dbReference type="SAM" id="MobiDB-lite"/>
    </source>
</evidence>
<dbReference type="Gene3D" id="3.40.50.720">
    <property type="entry name" value="NAD(P)-binding Rossmann-like Domain"/>
    <property type="match status" value="1"/>
</dbReference>
<dbReference type="FunFam" id="3.40.47.10:FF:000019">
    <property type="entry name" value="Polyketide synthase type I"/>
    <property type="match status" value="1"/>
</dbReference>
<dbReference type="InterPro" id="IPR018201">
    <property type="entry name" value="Ketoacyl_synth_AS"/>
</dbReference>
<gene>
    <name evidence="10" type="ORF">SVIO_099560</name>
</gene>
<dbReference type="InterPro" id="IPR020841">
    <property type="entry name" value="PKS_Beta-ketoAc_synthase_dom"/>
</dbReference>
<dbReference type="SUPFAM" id="SSF53901">
    <property type="entry name" value="Thiolase-like"/>
    <property type="match status" value="1"/>
</dbReference>
<dbReference type="InterPro" id="IPR001227">
    <property type="entry name" value="Ac_transferase_dom_sf"/>
</dbReference>
<dbReference type="EMBL" id="BJHW01000002">
    <property type="protein sequence ID" value="GDY59333.1"/>
    <property type="molecule type" value="Genomic_DNA"/>
</dbReference>
<dbReference type="GO" id="GO:0004315">
    <property type="term" value="F:3-oxoacyl-[acyl-carrier-protein] synthase activity"/>
    <property type="evidence" value="ECO:0007669"/>
    <property type="project" value="InterPro"/>
</dbReference>
<dbReference type="SUPFAM" id="SSF52151">
    <property type="entry name" value="FabD/lysophospholipase-like"/>
    <property type="match status" value="1"/>
</dbReference>
<sequence length="1473" mass="155316">MGGVVDLPESLDERAVARLAGVLSAGGGEDQVAVRGSGVFARRLVRSAETVGEGTSWRARGTVLVTGGTGGLGGQVARWLVRRGAEHLVLTSRRGLEAEGAAELKAELEGMGAEVTVAACDAADRDALAAVLDAVPEHQPLTAVVHAAGVTMTASLLETELADAARAVSGKVAGAVNLDQLLGDRELDAFVVFSSISAVWSGAEQGVYGSGNAFLDALVERRRARGLAGTSVAWGPWAEEGMVTQGDAGEQLARRGLPAMAPELAIAALERAVAGDDGLVTVVDVDWERFAPAFTAVRHSRFLSELEEVQRLETKGNDGERAEAAGAQLRERLKPLTEGERDRALLDLVRKHAASVLGFASAEMVEPNRAFRDLGFDSLTAVDLRNRLAAETGLSLPATLVFDYPSAGTLAAYLRTEVLGTSSSPALAAGSGAVAGSGADDEPIAIVSMSCRFPGGVRSPEDLWQLVESGGDAISSFPSDRGWDVEGMYDPDPDRSGTFYAREGGFLYDAGEFDPGFFGISPREALTMDPQQRLLLETSWEAFERAGIDPASVRGSQIGVYVGTTTSGYGTGLREIPESLEGQLLTGSATSVVSGRISYTLGLEGPAVTVDTACSSSLVALHQAAQALRQGECEMALAGGVTVMITPGAFVEFSRQRGLAPDGRCKPFADAADGTGWSEGVGLLLVERLSDARRKGHRVLAVVRGSAVNQDGASNGLTAPNGPSQQRVIRQALASAGLSAAEVDAVEAHGTGTSLGDPIEAQALLATYGQERPEGRPLLLGAVKSNIGHTQSAAGVAGVIKMVMAMRYGVLPKTLHVDEPSRQVDWSAGEVRLLTEATAWPETGRPRRAAVSAFGVSGTNAHTIIEQAPSDIEQERPADAAAPDDRGTAPWALSARSSDGLRAQARRLLAHLNARPELSTLDLGYSLVATRSVFEHRAVLTGAGRAELLRGLEAVAAGEVAPAVVRGVANASGLKAFLFSGQGAQRLGMGRELYEAFPVFADAWDEVCARLDGLLDRPLREVVFAAEGSADAELLDQTAFTQPALFAVEVALFRLLEHWGVTPDVLIGHSIGEIAAAYVAGVFSLEDACALVAARGRLMQALPEGGAMVAVEASEEEVAPSLAGREAEVSIAAVNGPTAVVIAGDEAAALEIAGQWAERGRKTRRLRVSHAFHSPRMDAMLDDFRKVVEGLSFQTPSIALVSNLTGEAAKGDEMCSPEYWVRHVREAVRFADGVRALETRGVTTFLEVGPDGVLSAMTQDCLTAVESAPVVVPVLRKDRPETQALTTALAELHVNGVTIDWERLFAGRDAQRVELPTYAFQRQRYWLEDKAEVADGPTAADSVDSRFWEAVEREDLEGLARTLAVEDEAQQSSLMALLPTLSSWRRQQREQATVDGWRYKVVWQPMASAAEASLSGAWLVVLPASHADDALVSATVKGLEASGADVVPVVWDRSEDDRGTVAERLRAGLDGRG</sequence>
<dbReference type="CDD" id="cd00833">
    <property type="entry name" value="PKS"/>
    <property type="match status" value="1"/>
</dbReference>
<feature type="region of interest" description="Disordered" evidence="7">
    <location>
        <begin position="869"/>
        <end position="891"/>
    </location>
</feature>
<evidence type="ECO:0000256" key="2">
    <source>
        <dbReference type="ARBA" id="ARBA00022553"/>
    </source>
</evidence>
<dbReference type="SMART" id="SM00825">
    <property type="entry name" value="PKS_KS"/>
    <property type="match status" value="1"/>
</dbReference>
<evidence type="ECO:0000313" key="11">
    <source>
        <dbReference type="Proteomes" id="UP000301309"/>
    </source>
</evidence>
<dbReference type="InterPro" id="IPR014030">
    <property type="entry name" value="Ketoacyl_synth_N"/>
</dbReference>
<dbReference type="InterPro" id="IPR036291">
    <property type="entry name" value="NAD(P)-bd_dom_sf"/>
</dbReference>
<dbReference type="PROSITE" id="PS00012">
    <property type="entry name" value="PHOSPHOPANTETHEINE"/>
    <property type="match status" value="1"/>
</dbReference>
<feature type="compositionally biased region" description="Basic and acidic residues" evidence="7">
    <location>
        <begin position="873"/>
        <end position="887"/>
    </location>
</feature>
<dbReference type="InterPro" id="IPR006162">
    <property type="entry name" value="Ppantetheine_attach_site"/>
</dbReference>
<dbReference type="SUPFAM" id="SSF55048">
    <property type="entry name" value="Probable ACP-binding domain of malonyl-CoA ACP transacylase"/>
    <property type="match status" value="1"/>
</dbReference>
<dbReference type="InterPro" id="IPR013968">
    <property type="entry name" value="PKS_KR"/>
</dbReference>
<comment type="caution">
    <text evidence="10">The sequence shown here is derived from an EMBL/GenBank/DDBJ whole genome shotgun (WGS) entry which is preliminary data.</text>
</comment>
<keyword evidence="4" id="KW-0045">Antibiotic biosynthesis</keyword>
<protein>
    <submittedName>
        <fullName evidence="10">Uncharacterized protein</fullName>
    </submittedName>
</protein>
<feature type="domain" description="Ketosynthase family 3 (KS3)" evidence="9">
    <location>
        <begin position="441"/>
        <end position="867"/>
    </location>
</feature>
<keyword evidence="3" id="KW-0808">Transferase</keyword>
<dbReference type="GO" id="GO:0006633">
    <property type="term" value="P:fatty acid biosynthetic process"/>
    <property type="evidence" value="ECO:0007669"/>
    <property type="project" value="InterPro"/>
</dbReference>
<dbReference type="Gene3D" id="3.40.50.11460">
    <property type="match status" value="1"/>
</dbReference>
<dbReference type="SUPFAM" id="SSF51735">
    <property type="entry name" value="NAD(P)-binding Rossmann-fold domains"/>
    <property type="match status" value="3"/>
</dbReference>
<dbReference type="PANTHER" id="PTHR43775">
    <property type="entry name" value="FATTY ACID SYNTHASE"/>
    <property type="match status" value="1"/>
</dbReference>
<dbReference type="PROSITE" id="PS50075">
    <property type="entry name" value="CARRIER"/>
    <property type="match status" value="1"/>
</dbReference>
<dbReference type="PANTHER" id="PTHR43775:SF51">
    <property type="entry name" value="INACTIVE PHENOLPHTHIOCEROL SYNTHESIS POLYKETIDE SYNTHASE TYPE I PKS1-RELATED"/>
    <property type="match status" value="1"/>
</dbReference>
<dbReference type="Pfam" id="PF00698">
    <property type="entry name" value="Acyl_transf_1"/>
    <property type="match status" value="1"/>
</dbReference>
<dbReference type="SMART" id="SM01294">
    <property type="entry name" value="PKS_PP_betabranch"/>
    <property type="match status" value="1"/>
</dbReference>
<dbReference type="PROSITE" id="PS52004">
    <property type="entry name" value="KS3_2"/>
    <property type="match status" value="1"/>
</dbReference>
<dbReference type="SMART" id="SM00823">
    <property type="entry name" value="PKS_PP"/>
    <property type="match status" value="1"/>
</dbReference>
<dbReference type="Gene3D" id="6.10.140.1830">
    <property type="match status" value="1"/>
</dbReference>
<dbReference type="InterPro" id="IPR016035">
    <property type="entry name" value="Acyl_Trfase/lysoPLipase"/>
</dbReference>
<dbReference type="InterPro" id="IPR009081">
    <property type="entry name" value="PP-bd_ACP"/>
</dbReference>
<dbReference type="InterPro" id="IPR014031">
    <property type="entry name" value="Ketoacyl_synth_C"/>
</dbReference>
<keyword evidence="1" id="KW-0596">Phosphopantetheine</keyword>
<dbReference type="InterPro" id="IPR014043">
    <property type="entry name" value="Acyl_transferase_dom"/>
</dbReference>
<keyword evidence="5" id="KW-0511">Multifunctional enzyme</keyword>
<dbReference type="InterPro" id="IPR020806">
    <property type="entry name" value="PKS_PP-bd"/>
</dbReference>
<dbReference type="Gene3D" id="3.30.70.3290">
    <property type="match status" value="1"/>
</dbReference>
<dbReference type="InterPro" id="IPR036736">
    <property type="entry name" value="ACP-like_sf"/>
</dbReference>
<dbReference type="Pfam" id="PF02801">
    <property type="entry name" value="Ketoacyl-synt_C"/>
    <property type="match status" value="1"/>
</dbReference>
<dbReference type="SMART" id="SM00822">
    <property type="entry name" value="PKS_KR"/>
    <property type="match status" value="1"/>
</dbReference>
<dbReference type="InterPro" id="IPR016039">
    <property type="entry name" value="Thiolase-like"/>
</dbReference>
<keyword evidence="6" id="KW-0012">Acyltransferase</keyword>
<dbReference type="InterPro" id="IPR032821">
    <property type="entry name" value="PKS_assoc"/>
</dbReference>
<dbReference type="Pfam" id="PF00550">
    <property type="entry name" value="PP-binding"/>
    <property type="match status" value="1"/>
</dbReference>
<dbReference type="Gene3D" id="1.10.1200.10">
    <property type="entry name" value="ACP-like"/>
    <property type="match status" value="1"/>
</dbReference>
<dbReference type="GO" id="GO:0031177">
    <property type="term" value="F:phosphopantetheine binding"/>
    <property type="evidence" value="ECO:0007669"/>
    <property type="project" value="InterPro"/>
</dbReference>
<dbReference type="InterPro" id="IPR016036">
    <property type="entry name" value="Malonyl_transacylase_ACP-bd"/>
</dbReference>
<reference evidence="10 11" key="1">
    <citation type="journal article" date="2020" name="Int. J. Syst. Evol. Microbiol.">
        <title>Reclassification of Streptomyces castelarensis and Streptomyces sporoclivatus as later heterotypic synonyms of Streptomyces antimycoticus.</title>
        <authorList>
            <person name="Komaki H."/>
            <person name="Tamura T."/>
        </authorList>
    </citation>
    <scope>NUCLEOTIDE SEQUENCE [LARGE SCALE GENOMIC DNA]</scope>
    <source>
        <strain evidence="10 11">NBRC 13459</strain>
    </source>
</reference>
<evidence type="ECO:0000256" key="6">
    <source>
        <dbReference type="ARBA" id="ARBA00023315"/>
    </source>
</evidence>
<organism evidence="10 11">
    <name type="scientific">Streptomyces violaceusniger</name>
    <dbReference type="NCBI Taxonomy" id="68280"/>
    <lineage>
        <taxon>Bacteria</taxon>
        <taxon>Bacillati</taxon>
        <taxon>Actinomycetota</taxon>
        <taxon>Actinomycetes</taxon>
        <taxon>Kitasatosporales</taxon>
        <taxon>Streptomycetaceae</taxon>
        <taxon>Streptomyces</taxon>
        <taxon>Streptomyces violaceusniger group</taxon>
    </lineage>
</organism>
<dbReference type="Pfam" id="PF08659">
    <property type="entry name" value="KR"/>
    <property type="match status" value="1"/>
</dbReference>
<dbReference type="SUPFAM" id="SSF47336">
    <property type="entry name" value="ACP-like"/>
    <property type="match status" value="1"/>
</dbReference>
<dbReference type="PROSITE" id="PS00606">
    <property type="entry name" value="KS3_1"/>
    <property type="match status" value="1"/>
</dbReference>
<dbReference type="InterPro" id="IPR050091">
    <property type="entry name" value="PKS_NRPS_Biosynth_Enz"/>
</dbReference>
<evidence type="ECO:0000259" key="9">
    <source>
        <dbReference type="PROSITE" id="PS52004"/>
    </source>
</evidence>
<evidence type="ECO:0000259" key="8">
    <source>
        <dbReference type="PROSITE" id="PS50075"/>
    </source>
</evidence>
<feature type="domain" description="Carrier" evidence="8">
    <location>
        <begin position="343"/>
        <end position="418"/>
    </location>
</feature>